<protein>
    <submittedName>
        <fullName evidence="1">Uncharacterized protein</fullName>
    </submittedName>
</protein>
<sequence>MQRRGRGATAQWLQPNELNLSKLLHHRPIRLEIAAFLYNECSFFNGKGET</sequence>
<proteinExistence type="predicted"/>
<name>A0A3D9RVK4_9BACL</name>
<dbReference type="Proteomes" id="UP000256304">
    <property type="component" value="Unassembled WGS sequence"/>
</dbReference>
<evidence type="ECO:0000313" key="2">
    <source>
        <dbReference type="Proteomes" id="UP000256304"/>
    </source>
</evidence>
<accession>A0A3D9RVK4</accession>
<organism evidence="1 2">
    <name type="scientific">Paenibacillus taihuensis</name>
    <dbReference type="NCBI Taxonomy" id="1156355"/>
    <lineage>
        <taxon>Bacteria</taxon>
        <taxon>Bacillati</taxon>
        <taxon>Bacillota</taxon>
        <taxon>Bacilli</taxon>
        <taxon>Bacillales</taxon>
        <taxon>Paenibacillaceae</taxon>
        <taxon>Paenibacillus</taxon>
    </lineage>
</organism>
<dbReference type="EMBL" id="QTTN01000016">
    <property type="protein sequence ID" value="REE83887.1"/>
    <property type="molecule type" value="Genomic_DNA"/>
</dbReference>
<keyword evidence="2" id="KW-1185">Reference proteome</keyword>
<gene>
    <name evidence="1" type="ORF">A8990_11666</name>
</gene>
<comment type="caution">
    <text evidence="1">The sequence shown here is derived from an EMBL/GenBank/DDBJ whole genome shotgun (WGS) entry which is preliminary data.</text>
</comment>
<evidence type="ECO:0000313" key="1">
    <source>
        <dbReference type="EMBL" id="REE83887.1"/>
    </source>
</evidence>
<dbReference type="AlphaFoldDB" id="A0A3D9RVK4"/>
<reference evidence="1 2" key="1">
    <citation type="submission" date="2018-08" db="EMBL/GenBank/DDBJ databases">
        <title>Genomic Encyclopedia of Type Strains, Phase III (KMG-III): the genomes of soil and plant-associated and newly described type strains.</title>
        <authorList>
            <person name="Whitman W."/>
        </authorList>
    </citation>
    <scope>NUCLEOTIDE SEQUENCE [LARGE SCALE GENOMIC DNA]</scope>
    <source>
        <strain evidence="1 2">CGMCC 1.10966</strain>
    </source>
</reference>